<protein>
    <submittedName>
        <fullName evidence="3">RNA polymerase sigma factor</fullName>
    </submittedName>
</protein>
<dbReference type="InterPro" id="IPR046531">
    <property type="entry name" value="DUF6596"/>
</dbReference>
<dbReference type="PANTHER" id="PTHR47756:SF2">
    <property type="entry name" value="BLL6612 PROTEIN"/>
    <property type="match status" value="1"/>
</dbReference>
<evidence type="ECO:0000313" key="3">
    <source>
        <dbReference type="EMBL" id="MFD3266448.1"/>
    </source>
</evidence>
<dbReference type="SUPFAM" id="SSF88946">
    <property type="entry name" value="Sigma2 domain of RNA polymerase sigma factors"/>
    <property type="match status" value="1"/>
</dbReference>
<name>A0ABW6CVV7_9CAUL</name>
<reference evidence="3 4" key="1">
    <citation type="submission" date="2022-09" db="EMBL/GenBank/DDBJ databases">
        <title>New species of Phenylobacterium.</title>
        <authorList>
            <person name="Mieszkin S."/>
        </authorList>
    </citation>
    <scope>NUCLEOTIDE SEQUENCE [LARGE SCALE GENOMIC DNA]</scope>
    <source>
        <strain evidence="3 4">HK31-G</strain>
    </source>
</reference>
<proteinExistence type="predicted"/>
<evidence type="ECO:0000259" key="2">
    <source>
        <dbReference type="Pfam" id="PF20239"/>
    </source>
</evidence>
<feature type="region of interest" description="Disordered" evidence="1">
    <location>
        <begin position="71"/>
        <end position="91"/>
    </location>
</feature>
<keyword evidence="4" id="KW-1185">Reference proteome</keyword>
<organism evidence="3 4">
    <name type="scientific">Phenylobacterium ferrooxidans</name>
    <dbReference type="NCBI Taxonomy" id="2982689"/>
    <lineage>
        <taxon>Bacteria</taxon>
        <taxon>Pseudomonadati</taxon>
        <taxon>Pseudomonadota</taxon>
        <taxon>Alphaproteobacteria</taxon>
        <taxon>Caulobacterales</taxon>
        <taxon>Caulobacteraceae</taxon>
        <taxon>Phenylobacterium</taxon>
    </lineage>
</organism>
<evidence type="ECO:0000313" key="4">
    <source>
        <dbReference type="Proteomes" id="UP001598130"/>
    </source>
</evidence>
<comment type="caution">
    <text evidence="3">The sequence shown here is derived from an EMBL/GenBank/DDBJ whole genome shotgun (WGS) entry which is preliminary data.</text>
</comment>
<gene>
    <name evidence="3" type="ORF">OCL97_21095</name>
</gene>
<dbReference type="Proteomes" id="UP001598130">
    <property type="component" value="Unassembled WGS sequence"/>
</dbReference>
<evidence type="ECO:0000256" key="1">
    <source>
        <dbReference type="SAM" id="MobiDB-lite"/>
    </source>
</evidence>
<sequence>MDLGRAISEARPRVVAALAVRLRDLDLAEEAFAEASAAAVPAWRAQWPRDPAAWLWRAAWRRALDAKRRGAVRRRHAPDEPAPAPTPEDGVIAASDPIPDERLRLIFVCCHPAIAADARAALTLKVICGLSTERLARAFLMAEPAMLQRITRAKRKIRDAGVPFEVPGREMWPERLEAVLATLEIAYAQAYEDAALASDGAGFAQEVLRLSGLLAELLPREGEVLGLAALVRFAEARRPARLDQTGAMVPPAEQDMGLWRGGLIGEGARLLDAAADLGATGPRQLLAGIHGLHLSRRDTGVTPWAAIVGLYDALALFRPDAVTAVNRAVAVGEAQGPAVGLAALDAVPGAGRLTNWLPYQAARAGLCDRAGLTGDAAAAYHAALALGPAPAERLYLERRLAALT</sequence>
<dbReference type="InterPro" id="IPR013324">
    <property type="entry name" value="RNA_pol_sigma_r3/r4-like"/>
</dbReference>
<feature type="domain" description="DUF6596" evidence="2">
    <location>
        <begin position="175"/>
        <end position="275"/>
    </location>
</feature>
<dbReference type="InterPro" id="IPR013325">
    <property type="entry name" value="RNA_pol_sigma_r2"/>
</dbReference>
<dbReference type="Gene3D" id="1.10.1740.10">
    <property type="match status" value="1"/>
</dbReference>
<dbReference type="RefSeq" id="WP_377371702.1">
    <property type="nucleotide sequence ID" value="NZ_JAOTJD010000059.1"/>
</dbReference>
<dbReference type="PANTHER" id="PTHR47756">
    <property type="entry name" value="BLL6612 PROTEIN-RELATED"/>
    <property type="match status" value="1"/>
</dbReference>
<dbReference type="Pfam" id="PF20239">
    <property type="entry name" value="DUF6596"/>
    <property type="match status" value="1"/>
</dbReference>
<dbReference type="EMBL" id="JAOTJD010000059">
    <property type="protein sequence ID" value="MFD3266448.1"/>
    <property type="molecule type" value="Genomic_DNA"/>
</dbReference>
<accession>A0ABW6CVV7</accession>
<dbReference type="SUPFAM" id="SSF88659">
    <property type="entry name" value="Sigma3 and sigma4 domains of RNA polymerase sigma factors"/>
    <property type="match status" value="1"/>
</dbReference>